<gene>
    <name evidence="1" type="ORF">E5990_00675</name>
</gene>
<organism evidence="1 2">
    <name type="scientific">Muribaculum caecicola</name>
    <dbReference type="NCBI Taxonomy" id="3038144"/>
    <lineage>
        <taxon>Bacteria</taxon>
        <taxon>Pseudomonadati</taxon>
        <taxon>Bacteroidota</taxon>
        <taxon>Bacteroidia</taxon>
        <taxon>Bacteroidales</taxon>
        <taxon>Muribaculaceae</taxon>
        <taxon>Muribaculum</taxon>
    </lineage>
</organism>
<dbReference type="EMBL" id="SSTG01000003">
    <property type="protein sequence ID" value="THG55216.1"/>
    <property type="molecule type" value="Genomic_DNA"/>
</dbReference>
<comment type="caution">
    <text evidence="1">The sequence shown here is derived from an EMBL/GenBank/DDBJ whole genome shotgun (WGS) entry which is preliminary data.</text>
</comment>
<accession>A0AC61S8Y4</accession>
<evidence type="ECO:0000313" key="1">
    <source>
        <dbReference type="EMBL" id="THG55216.1"/>
    </source>
</evidence>
<name>A0AC61S8Y4_9BACT</name>
<sequence length="129" mass="14840">MKAGRKKNTLTDKEQVLMQLLWENGPMFVREMVSAYPSDPRPHFNTVATTIRILEDKGYVSHETIGASHRFFATAEMKDFRDRSLAGIIRDYFDNSYKNAVSSLVEDDKISLAELKEIIQLIELKNNTK</sequence>
<dbReference type="Proteomes" id="UP000305401">
    <property type="component" value="Unassembled WGS sequence"/>
</dbReference>
<keyword evidence="2" id="KW-1185">Reference proteome</keyword>
<protein>
    <submittedName>
        <fullName evidence="1">BlaI/MecI/CopY family transcriptional regulator</fullName>
    </submittedName>
</protein>
<reference evidence="1" key="1">
    <citation type="submission" date="2019-04" db="EMBL/GenBank/DDBJ databases">
        <title>Microbes associate with the intestines of laboratory mice.</title>
        <authorList>
            <person name="Navarre W."/>
            <person name="Wong E."/>
            <person name="Huang K.C."/>
            <person name="Tropini C."/>
            <person name="Ng K."/>
            <person name="Yu B."/>
        </authorList>
    </citation>
    <scope>NUCLEOTIDE SEQUENCE</scope>
    <source>
        <strain evidence="1">NM86_A22</strain>
    </source>
</reference>
<evidence type="ECO:0000313" key="2">
    <source>
        <dbReference type="Proteomes" id="UP000305401"/>
    </source>
</evidence>
<proteinExistence type="predicted"/>